<evidence type="ECO:0008006" key="4">
    <source>
        <dbReference type="Google" id="ProtNLM"/>
    </source>
</evidence>
<reference evidence="3" key="1">
    <citation type="journal article" date="2013" name="PLoS ONE">
        <title>Gene expression in gut symbiotic organ of stinkbug affected by extracellular bacterial symbiont.</title>
        <authorList>
            <person name="Futahashi R."/>
            <person name="Tanaka K."/>
            <person name="Tanahashi M."/>
            <person name="Nikoh N."/>
            <person name="Kikuchi Y."/>
            <person name="Lee B.L."/>
            <person name="Fukatsu T."/>
        </authorList>
    </citation>
    <scope>NUCLEOTIDE SEQUENCE</scope>
    <source>
        <tissue evidence="3">Midgut</tissue>
    </source>
</reference>
<dbReference type="EMBL" id="AK417587">
    <property type="protein sequence ID" value="BAN20802.1"/>
    <property type="molecule type" value="mRNA"/>
</dbReference>
<proteinExistence type="evidence at transcript level"/>
<evidence type="ECO:0000256" key="1">
    <source>
        <dbReference type="SAM" id="MobiDB-lite"/>
    </source>
</evidence>
<dbReference type="Pfam" id="PF04113">
    <property type="entry name" value="Gpi16"/>
    <property type="match status" value="2"/>
</dbReference>
<evidence type="ECO:0000256" key="2">
    <source>
        <dbReference type="SAM" id="SignalP"/>
    </source>
</evidence>
<accession>R4WSB2</accession>
<dbReference type="PANTHER" id="PTHR12959:SF11">
    <property type="entry name" value="GPI TRANSAMIDASE COMPONENT PIG-T"/>
    <property type="match status" value="1"/>
</dbReference>
<dbReference type="AlphaFoldDB" id="R4WSB2"/>
<dbReference type="GO" id="GO:0042765">
    <property type="term" value="C:GPI-anchor transamidase complex"/>
    <property type="evidence" value="ECO:0007669"/>
    <property type="project" value="InterPro"/>
</dbReference>
<dbReference type="GO" id="GO:0016255">
    <property type="term" value="P:attachment of GPI anchor to protein"/>
    <property type="evidence" value="ECO:0007669"/>
    <property type="project" value="InterPro"/>
</dbReference>
<feature type="chain" id="PRO_5004372811" description="GPI transamidase component PIG-T" evidence="2">
    <location>
        <begin position="19"/>
        <end position="612"/>
    </location>
</feature>
<organism evidence="3">
    <name type="scientific">Riptortus pedestris</name>
    <name type="common">Bean bug</name>
    <dbReference type="NCBI Taxonomy" id="329032"/>
    <lineage>
        <taxon>Eukaryota</taxon>
        <taxon>Metazoa</taxon>
        <taxon>Ecdysozoa</taxon>
        <taxon>Arthropoda</taxon>
        <taxon>Hexapoda</taxon>
        <taxon>Insecta</taxon>
        <taxon>Pterygota</taxon>
        <taxon>Neoptera</taxon>
        <taxon>Paraneoptera</taxon>
        <taxon>Hemiptera</taxon>
        <taxon>Heteroptera</taxon>
        <taxon>Panheteroptera</taxon>
        <taxon>Pentatomomorpha</taxon>
        <taxon>Coreoidea</taxon>
        <taxon>Alydidae</taxon>
        <taxon>Riptortus</taxon>
    </lineage>
</organism>
<feature type="compositionally biased region" description="Basic and acidic residues" evidence="1">
    <location>
        <begin position="577"/>
        <end position="612"/>
    </location>
</feature>
<name>R4WSB2_RIPPE</name>
<feature type="region of interest" description="Disordered" evidence="1">
    <location>
        <begin position="576"/>
        <end position="612"/>
    </location>
</feature>
<dbReference type="InterPro" id="IPR007245">
    <property type="entry name" value="PIG-T"/>
</dbReference>
<feature type="signal peptide" evidence="2">
    <location>
        <begin position="1"/>
        <end position="18"/>
    </location>
</feature>
<sequence>MGHFFVISIVFLFSSYEAGCIPRDEYHEELFIKPLDGFVYSYFQFSTIWETSLKNNSFDHCHLFPRPMGEIIQRHNVQELHISLTKGLWRYDAWGYPVKSAPPGAELWAWFNPNTTNIDMKWRELTGALSGLLCASLNFIDLQNTISPRISLRPEGIDSKLSQTDPNNHKRLRYSSLPREIVCTENLTPWKKLLPCNLKRGLATLLNSDNIYNTAYHSLGLHFKPICMDSKCKKRGIELIQTVSLVYDLLIISENDPQWSILRLFGQGLGKSCPLAKTAKVYIDISSNQTGPSFTLKPNGYKVEVSNRGGQSTKLAVYDTKAMGEGGLYNIEVRYSRGSLSVVEHRLPPIVSVDRALTGYGQEFGGIKTRIHNRYRSNIKVILLENIPWFVSVYLHTLKVSNNGKELKPIKTYYTPGRERERPYQLELVLDIPPRSVTSVWIQFDYTFLKWQEYPPDAHHGFYAGSASLTAFLPIARNYTGFPFDSTLFESSINATRTNYEIRLTTETLIISLATPDFSMPYNVICLACTVVALAFGPLHNITTKRFVVSDEGERKGLIRTGINLLIRVLPKKIRKNQTDEKTEPEPVQEMKKEKEFQDDGKVLNCDEKKDR</sequence>
<protein>
    <recommendedName>
        <fullName evidence="4">GPI transamidase component PIG-T</fullName>
    </recommendedName>
</protein>
<dbReference type="PANTHER" id="PTHR12959">
    <property type="entry name" value="GPI TRANSAMIDASE COMPONENT PIG-T-RELATED"/>
    <property type="match status" value="1"/>
</dbReference>
<evidence type="ECO:0000313" key="3">
    <source>
        <dbReference type="EMBL" id="BAN20802.1"/>
    </source>
</evidence>
<keyword evidence="2" id="KW-0732">Signal</keyword>